<name>A0AAN7VDV0_9COLE</name>
<keyword evidence="8" id="KW-1185">Reference proteome</keyword>
<accession>A0AAN7VDV0</accession>
<dbReference type="InterPro" id="IPR041442">
    <property type="entry name" value="PIH1D1/2/3_CS-like"/>
</dbReference>
<keyword evidence="1 3" id="KW-0963">Cytoplasm</keyword>
<evidence type="ECO:0000313" key="8">
    <source>
        <dbReference type="Proteomes" id="UP001329430"/>
    </source>
</evidence>
<evidence type="ECO:0000256" key="4">
    <source>
        <dbReference type="SAM" id="MobiDB-lite"/>
    </source>
</evidence>
<dbReference type="EMBL" id="JAVRBK010000004">
    <property type="protein sequence ID" value="KAK5644394.1"/>
    <property type="molecule type" value="Genomic_DNA"/>
</dbReference>
<dbReference type="InterPro" id="IPR034727">
    <property type="entry name" value="Kintoun"/>
</dbReference>
<organism evidence="7 8">
    <name type="scientific">Pyrocoelia pectoralis</name>
    <dbReference type="NCBI Taxonomy" id="417401"/>
    <lineage>
        <taxon>Eukaryota</taxon>
        <taxon>Metazoa</taxon>
        <taxon>Ecdysozoa</taxon>
        <taxon>Arthropoda</taxon>
        <taxon>Hexapoda</taxon>
        <taxon>Insecta</taxon>
        <taxon>Pterygota</taxon>
        <taxon>Neoptera</taxon>
        <taxon>Endopterygota</taxon>
        <taxon>Coleoptera</taxon>
        <taxon>Polyphaga</taxon>
        <taxon>Elateriformia</taxon>
        <taxon>Elateroidea</taxon>
        <taxon>Lampyridae</taxon>
        <taxon>Lampyrinae</taxon>
        <taxon>Pyrocoelia</taxon>
    </lineage>
</organism>
<dbReference type="Pfam" id="PF08190">
    <property type="entry name" value="PIH1"/>
    <property type="match status" value="1"/>
</dbReference>
<dbReference type="PANTHER" id="PTHR22997:SF3">
    <property type="entry name" value="PROTEIN KINTOUN"/>
    <property type="match status" value="1"/>
</dbReference>
<evidence type="ECO:0000259" key="5">
    <source>
        <dbReference type="Pfam" id="PF08190"/>
    </source>
</evidence>
<dbReference type="GO" id="GO:0120293">
    <property type="term" value="C:dynein axonemal particle"/>
    <property type="evidence" value="ECO:0007669"/>
    <property type="project" value="UniProtKB-SubCell"/>
</dbReference>
<feature type="domain" description="PIH1 N-terminal" evidence="5">
    <location>
        <begin position="41"/>
        <end position="202"/>
    </location>
</feature>
<dbReference type="Proteomes" id="UP001329430">
    <property type="component" value="Chromosome 4"/>
</dbReference>
<evidence type="ECO:0000256" key="3">
    <source>
        <dbReference type="HAMAP-Rule" id="MF_03069"/>
    </source>
</evidence>
<feature type="domain" description="PIH1D1/2/3 CS-like" evidence="6">
    <location>
        <begin position="249"/>
        <end position="349"/>
    </location>
</feature>
<comment type="caution">
    <text evidence="7">The sequence shown here is derived from an EMBL/GenBank/DDBJ whole genome shotgun (WGS) entry which is preliminary data.</text>
</comment>
<protein>
    <recommendedName>
        <fullName evidence="3">Protein kintoun</fullName>
    </recommendedName>
    <alternativeName>
        <fullName evidence="3">Dynein assembly factor 2, axonemal homolog</fullName>
    </alternativeName>
</protein>
<gene>
    <name evidence="7" type="ORF">RI129_005694</name>
</gene>
<feature type="region of interest" description="Disordered" evidence="4">
    <location>
        <begin position="662"/>
        <end position="682"/>
    </location>
</feature>
<evidence type="ECO:0000256" key="1">
    <source>
        <dbReference type="ARBA" id="ARBA00022490"/>
    </source>
</evidence>
<dbReference type="PANTHER" id="PTHR22997">
    <property type="entry name" value="PIH1 DOMAIN-CONTAINING PROTEIN 1"/>
    <property type="match status" value="1"/>
</dbReference>
<evidence type="ECO:0000313" key="7">
    <source>
        <dbReference type="EMBL" id="KAK5644394.1"/>
    </source>
</evidence>
<feature type="region of interest" description="Disordered" evidence="4">
    <location>
        <begin position="225"/>
        <end position="247"/>
    </location>
</feature>
<dbReference type="GO" id="GO:0070286">
    <property type="term" value="P:axonemal dynein complex assembly"/>
    <property type="evidence" value="ECO:0007669"/>
    <property type="project" value="UniProtKB-UniRule"/>
</dbReference>
<proteinExistence type="inferred from homology"/>
<dbReference type="HAMAP" id="MF_03069">
    <property type="entry name" value="Kintoun"/>
    <property type="match status" value="1"/>
</dbReference>
<evidence type="ECO:0000256" key="2">
    <source>
        <dbReference type="ARBA" id="ARBA00024190"/>
    </source>
</evidence>
<sequence length="707" mass="80868">MARSFKDFKELDLNRDEVERLTEALKDKNFRKLLTDYVDEVRNPENQKLYQEEITQLERERGIDVTFINPVAGYVIKTSVDGDLKAFINICCNEHVSKPFSSVGEQDGSQGRNWTVPHVLAPPRDDYDKKMVRCQVFDVVFHPETLQLAHKFKAFREMVNKTACDAVEKNFNVSLDRKNLRFPKIQFKGMSHATVIRRPSKEPPTEFSPEEKAVMDEFYDKAGANYSQPRKVPRSPKKNKSDDSTSLYSTPKYIIKHCRHVEMDEFTEHKESKMNVATPKELVIEIDLPLLRSSADITLDVTEKSLQLTSETPAKYNLFITLPYYCNHDCGNAKFVKDKKKLIVTLPVILKNNVHFTDIAKDDSGVDSDPSSLLSNSPSESFEQTSNAIILSGGDGTEPDEMPHNKYTFLDHNLHYCIPDFAVHIHDDILSLTLNVKNVDTTSIEKFIGADADDFHIKFCSVSSGFYAVNYAFYLKLLHHKYDVESFSMEPWDNNLLVQMKLCSSEKLLDSYLYGLDKENVSEKHLLEAVLIENSESKPESPRTKIKPVEIFETTPPMAVTSYSESSGDEIGASYSPCKSKGILKGFAKFRQFGRSISESGLDDVLSLREENIEASYNSVIPEEQEVSTSLKKTVRFNDVVSRQLFRSNSIILEQRKKKNWRTKAKKRAQRRRHSESEVIDQTKKDYVTHDTNDVGSNNDIFQLEIN</sequence>
<dbReference type="InterPro" id="IPR050734">
    <property type="entry name" value="PIH1/Kintoun_subfamily"/>
</dbReference>
<feature type="compositionally biased region" description="Basic residues" evidence="4">
    <location>
        <begin position="662"/>
        <end position="674"/>
    </location>
</feature>
<dbReference type="Pfam" id="PF18201">
    <property type="entry name" value="PIH1_CS"/>
    <property type="match status" value="1"/>
</dbReference>
<dbReference type="InterPro" id="IPR012981">
    <property type="entry name" value="PIH1_N"/>
</dbReference>
<comment type="similarity">
    <text evidence="3">Belongs to the PIH1 family. Kintoun subfamily.</text>
</comment>
<evidence type="ECO:0000259" key="6">
    <source>
        <dbReference type="Pfam" id="PF18201"/>
    </source>
</evidence>
<dbReference type="AlphaFoldDB" id="A0AAN7VDV0"/>
<dbReference type="GO" id="GO:0060285">
    <property type="term" value="P:cilium-dependent cell motility"/>
    <property type="evidence" value="ECO:0007669"/>
    <property type="project" value="UniProtKB-UniRule"/>
</dbReference>
<reference evidence="7 8" key="1">
    <citation type="journal article" date="2024" name="Insects">
        <title>An Improved Chromosome-Level Genome Assembly of the Firefly Pyrocoelia pectoralis.</title>
        <authorList>
            <person name="Fu X."/>
            <person name="Meyer-Rochow V.B."/>
            <person name="Ballantyne L."/>
            <person name="Zhu X."/>
        </authorList>
    </citation>
    <scope>NUCLEOTIDE SEQUENCE [LARGE SCALE GENOMIC DNA]</scope>
    <source>
        <strain evidence="7">XCY_ONT2</strain>
    </source>
</reference>
<comment type="function">
    <text evidence="3">Required for cytoplasmic pre-assembly of axonemal dyneins, thereby playing a central role in motility in cilia and flagella. Involved in pre-assembly of dynein arm complexes in the cytoplasm before intraflagellar transport loads them for the ciliary compartment.</text>
</comment>
<comment type="subcellular location">
    <subcellularLocation>
        <location evidence="3">Cytoplasm</location>
    </subcellularLocation>
    <subcellularLocation>
        <location evidence="2">Dynein axonemal particle</location>
    </subcellularLocation>
</comment>